<feature type="region of interest" description="Disordered" evidence="2">
    <location>
        <begin position="179"/>
        <end position="210"/>
    </location>
</feature>
<evidence type="ECO:0000256" key="1">
    <source>
        <dbReference type="SAM" id="Coils"/>
    </source>
</evidence>
<dbReference type="KEGG" id="kdj:28966629"/>
<evidence type="ECO:0000259" key="3">
    <source>
        <dbReference type="Pfam" id="PF25534"/>
    </source>
</evidence>
<keyword evidence="6" id="KW-1185">Reference proteome</keyword>
<evidence type="ECO:0000313" key="6">
    <source>
        <dbReference type="Proteomes" id="UP000078595"/>
    </source>
</evidence>
<feature type="compositionally biased region" description="Pro residues" evidence="2">
    <location>
        <begin position="179"/>
        <end position="188"/>
    </location>
</feature>
<dbReference type="EMBL" id="KI894029">
    <property type="protein sequence ID" value="OBR86909.1"/>
    <property type="molecule type" value="Genomic_DNA"/>
</dbReference>
<dbReference type="OrthoDB" id="10345805at2759"/>
<dbReference type="AlphaFoldDB" id="A0A1A6AA23"/>
<proteinExistence type="predicted"/>
<dbReference type="RefSeq" id="XP_018264751.1">
    <property type="nucleotide sequence ID" value="XM_018406257.1"/>
</dbReference>
<evidence type="ECO:0000256" key="2">
    <source>
        <dbReference type="SAM" id="MobiDB-lite"/>
    </source>
</evidence>
<dbReference type="EMBL" id="CP144532">
    <property type="protein sequence ID" value="WWC60339.1"/>
    <property type="molecule type" value="Genomic_DNA"/>
</dbReference>
<dbReference type="Proteomes" id="UP000078595">
    <property type="component" value="Chromosome 3"/>
</dbReference>
<reference evidence="5" key="3">
    <citation type="submission" date="2024-02" db="EMBL/GenBank/DDBJ databases">
        <title>Comparative genomics of Cryptococcus and Kwoniella reveals pathogenesis evolution and contrasting modes of karyotype evolution via chromosome fusion or intercentromeric recombination.</title>
        <authorList>
            <person name="Coelho M.A."/>
            <person name="David-Palma M."/>
            <person name="Shea T."/>
            <person name="Bowers K."/>
            <person name="McGinley-Smith S."/>
            <person name="Mohammad A.W."/>
            <person name="Gnirke A."/>
            <person name="Yurkov A.M."/>
            <person name="Nowrousian M."/>
            <person name="Sun S."/>
            <person name="Cuomo C.A."/>
            <person name="Heitman J."/>
        </authorList>
    </citation>
    <scope>NUCLEOTIDE SEQUENCE</scope>
    <source>
        <strain evidence="5">CBS 10117</strain>
    </source>
</reference>
<feature type="coiled-coil region" evidence="1">
    <location>
        <begin position="217"/>
        <end position="251"/>
    </location>
</feature>
<dbReference type="VEuPathDB" id="FungiDB:I303_02930"/>
<dbReference type="InterPro" id="IPR057678">
    <property type="entry name" value="DUF7918"/>
</dbReference>
<evidence type="ECO:0000313" key="4">
    <source>
        <dbReference type="EMBL" id="OBR86909.1"/>
    </source>
</evidence>
<sequence length="268" mass="30666">MSPTFTRSRSDDWRAACFVDGKRLSGSYWNPDFREHRIDSVPLQRGGELMKCKMRFGSVDEKSHASANSIDRSDAEVIASEKHRGRIDIILSRGIWIPISCPSISDKPETPIPIIDQAAGEENSHRSVYATDPVKMGQSPTRPMMFAERGDEQTFYSFHFILETRENLISYGLIPDHIPAPPPNPSFPLPDLSSRKKRRRDADDVDSEEEGDILHQLDILKARLKRSEDMNKELIKQRGELRRELEQTKYTMNILKALRDGDDTRTIV</sequence>
<keyword evidence="1" id="KW-0175">Coiled coil</keyword>
<name>A0A1A6AA23_9TREE</name>
<dbReference type="GeneID" id="28966629"/>
<dbReference type="Pfam" id="PF25534">
    <property type="entry name" value="DUF7918"/>
    <property type="match status" value="1"/>
</dbReference>
<reference evidence="4" key="1">
    <citation type="submission" date="2013-07" db="EMBL/GenBank/DDBJ databases">
        <title>The Genome Sequence of Cryptococcus dejecticola CBS10117.</title>
        <authorList>
            <consortium name="The Broad Institute Genome Sequencing Platform"/>
            <person name="Cuomo C."/>
            <person name="Litvintseva A."/>
            <person name="Chen Y."/>
            <person name="Heitman J."/>
            <person name="Sun S."/>
            <person name="Springer D."/>
            <person name="Dromer F."/>
            <person name="Young S.K."/>
            <person name="Zeng Q."/>
            <person name="Gargeya S."/>
            <person name="Fitzgerald M."/>
            <person name="Abouelleil A."/>
            <person name="Alvarado L."/>
            <person name="Berlin A.M."/>
            <person name="Chapman S.B."/>
            <person name="Dewar J."/>
            <person name="Goldberg J."/>
            <person name="Griggs A."/>
            <person name="Gujja S."/>
            <person name="Hansen M."/>
            <person name="Howarth C."/>
            <person name="Imamovic A."/>
            <person name="Larimer J."/>
            <person name="McCowan C."/>
            <person name="Murphy C."/>
            <person name="Pearson M."/>
            <person name="Priest M."/>
            <person name="Roberts A."/>
            <person name="Saif S."/>
            <person name="Shea T."/>
            <person name="Sykes S."/>
            <person name="Wortman J."/>
            <person name="Nusbaum C."/>
            <person name="Birren B."/>
        </authorList>
    </citation>
    <scope>NUCLEOTIDE SEQUENCE [LARGE SCALE GENOMIC DNA]</scope>
    <source>
        <strain evidence="4">CBS 10117</strain>
    </source>
</reference>
<organism evidence="4">
    <name type="scientific">Kwoniella dejecticola CBS 10117</name>
    <dbReference type="NCBI Taxonomy" id="1296121"/>
    <lineage>
        <taxon>Eukaryota</taxon>
        <taxon>Fungi</taxon>
        <taxon>Dikarya</taxon>
        <taxon>Basidiomycota</taxon>
        <taxon>Agaricomycotina</taxon>
        <taxon>Tremellomycetes</taxon>
        <taxon>Tremellales</taxon>
        <taxon>Cryptococcaceae</taxon>
        <taxon>Kwoniella</taxon>
    </lineage>
</organism>
<feature type="domain" description="DUF7918" evidence="3">
    <location>
        <begin position="2"/>
        <end position="176"/>
    </location>
</feature>
<reference evidence="5" key="2">
    <citation type="submission" date="2013-07" db="EMBL/GenBank/DDBJ databases">
        <authorList>
            <consortium name="The Broad Institute Genome Sequencing Platform"/>
            <person name="Cuomo C."/>
            <person name="Litvintseva A."/>
            <person name="Chen Y."/>
            <person name="Heitman J."/>
            <person name="Sun S."/>
            <person name="Springer D."/>
            <person name="Dromer F."/>
            <person name="Young S.K."/>
            <person name="Zeng Q."/>
            <person name="Gargeya S."/>
            <person name="Fitzgerald M."/>
            <person name="Abouelleil A."/>
            <person name="Alvarado L."/>
            <person name="Berlin A.M."/>
            <person name="Chapman S.B."/>
            <person name="Dewar J."/>
            <person name="Goldberg J."/>
            <person name="Griggs A."/>
            <person name="Gujja S."/>
            <person name="Hansen M."/>
            <person name="Howarth C."/>
            <person name="Imamovic A."/>
            <person name="Larimer J."/>
            <person name="McCowan C."/>
            <person name="Murphy C."/>
            <person name="Pearson M."/>
            <person name="Priest M."/>
            <person name="Roberts A."/>
            <person name="Saif S."/>
            <person name="Shea T."/>
            <person name="Sykes S."/>
            <person name="Wortman J."/>
            <person name="Nusbaum C."/>
            <person name="Birren B."/>
        </authorList>
    </citation>
    <scope>NUCLEOTIDE SEQUENCE</scope>
    <source>
        <strain evidence="5">CBS 10117</strain>
    </source>
</reference>
<gene>
    <name evidence="4" type="ORF">I303_02930</name>
    <name evidence="5" type="ORF">I303_102910</name>
</gene>
<accession>A0A1A6AA23</accession>
<protein>
    <recommendedName>
        <fullName evidence="3">DUF7918 domain-containing protein</fullName>
    </recommendedName>
</protein>
<evidence type="ECO:0000313" key="5">
    <source>
        <dbReference type="EMBL" id="WWC60339.1"/>
    </source>
</evidence>